<organism evidence="1 2">
    <name type="scientific">Jatropha curcas</name>
    <name type="common">Barbados nut</name>
    <dbReference type="NCBI Taxonomy" id="180498"/>
    <lineage>
        <taxon>Eukaryota</taxon>
        <taxon>Viridiplantae</taxon>
        <taxon>Streptophyta</taxon>
        <taxon>Embryophyta</taxon>
        <taxon>Tracheophyta</taxon>
        <taxon>Spermatophyta</taxon>
        <taxon>Magnoliopsida</taxon>
        <taxon>eudicotyledons</taxon>
        <taxon>Gunneridae</taxon>
        <taxon>Pentapetalae</taxon>
        <taxon>rosids</taxon>
        <taxon>fabids</taxon>
        <taxon>Malpighiales</taxon>
        <taxon>Euphorbiaceae</taxon>
        <taxon>Crotonoideae</taxon>
        <taxon>Jatropheae</taxon>
        <taxon>Jatropha</taxon>
    </lineage>
</organism>
<accession>A0A067KH67</accession>
<gene>
    <name evidence="1" type="ORF">JCGZ_14830</name>
</gene>
<dbReference type="EMBL" id="KK914612">
    <property type="protein sequence ID" value="KDP31605.1"/>
    <property type="molecule type" value="Genomic_DNA"/>
</dbReference>
<reference evidence="1 2" key="1">
    <citation type="journal article" date="2014" name="PLoS ONE">
        <title>Global Analysis of Gene Expression Profiles in Physic Nut (Jatropha curcas L.) Seedlings Exposed to Salt Stress.</title>
        <authorList>
            <person name="Zhang L."/>
            <person name="Zhang C."/>
            <person name="Wu P."/>
            <person name="Chen Y."/>
            <person name="Li M."/>
            <person name="Jiang H."/>
            <person name="Wu G."/>
        </authorList>
    </citation>
    <scope>NUCLEOTIDE SEQUENCE [LARGE SCALE GENOMIC DNA]</scope>
    <source>
        <strain evidence="2">cv. GZQX0401</strain>
        <tissue evidence="1">Young leaves</tissue>
    </source>
</reference>
<evidence type="ECO:0000313" key="2">
    <source>
        <dbReference type="Proteomes" id="UP000027138"/>
    </source>
</evidence>
<dbReference type="AlphaFoldDB" id="A0A067KH67"/>
<name>A0A067KH67_JATCU</name>
<dbReference type="Proteomes" id="UP000027138">
    <property type="component" value="Unassembled WGS sequence"/>
</dbReference>
<evidence type="ECO:0000313" key="1">
    <source>
        <dbReference type="EMBL" id="KDP31605.1"/>
    </source>
</evidence>
<sequence>MGIAFCVVVSCEIPTPVRNVSCKCHFKATKGECDDLIFISHYWSSDEKGMALYSDNTFLWSVISENCFNEYYEASFEFSASDDSRKLVAMRKCGVQLVYGEETSVSSLLDAADNNFCVISSDSGESIMREDTSTVIKRGSSKISGLEEVEPKHKRIKKCSA</sequence>
<protein>
    <submittedName>
        <fullName evidence="1">Uncharacterized protein</fullName>
    </submittedName>
</protein>
<proteinExistence type="predicted"/>
<keyword evidence="2" id="KW-1185">Reference proteome</keyword>